<dbReference type="EMBL" id="MH669004">
    <property type="protein sequence ID" value="AXQ61080.1"/>
    <property type="molecule type" value="Genomic_DNA"/>
</dbReference>
<proteinExistence type="predicted"/>
<sequence>MQVGLLLPGYMPRGVVAITTDLADTAYVGNTEVIVYQLPFVAAPKRIYKVQFRVGRADTDSGGDNTNSAIRYAKQSLVARCRWASASTVTTSNPHIGEVRVTTFDDDSSTATGIDAHWFLLNPPAGQSAVGIGIWAARSPATGTGTIFGQVRCLADGNAHLAIEDVGPYSE</sequence>
<name>A0A385DNV8_9CAUD</name>
<evidence type="ECO:0000313" key="3">
    <source>
        <dbReference type="Proteomes" id="UP000264086"/>
    </source>
</evidence>
<dbReference type="InterPro" id="IPR055722">
    <property type="entry name" value="DUF7298"/>
</dbReference>
<accession>A0A385DNV8</accession>
<organism evidence="2 3">
    <name type="scientific">Streptomyces phage Hank144</name>
    <dbReference type="NCBI Taxonomy" id="2301573"/>
    <lineage>
        <taxon>Viruses</taxon>
        <taxon>Duplodnaviria</taxon>
        <taxon>Heunggongvirae</taxon>
        <taxon>Uroviricota</taxon>
        <taxon>Caudoviricetes</taxon>
        <taxon>Arquatrovirinae</taxon>
        <taxon>Janusvirus</taxon>
        <taxon>Janusvirus hank144</taxon>
    </lineage>
</organism>
<evidence type="ECO:0000313" key="2">
    <source>
        <dbReference type="EMBL" id="AXQ61080.1"/>
    </source>
</evidence>
<evidence type="ECO:0000259" key="1">
    <source>
        <dbReference type="Pfam" id="PF23972"/>
    </source>
</evidence>
<dbReference type="GeneID" id="64471000"/>
<dbReference type="KEGG" id="vg:64471000"/>
<dbReference type="Pfam" id="PF23972">
    <property type="entry name" value="DUF7298"/>
    <property type="match status" value="1"/>
</dbReference>
<keyword evidence="3" id="KW-1185">Reference proteome</keyword>
<dbReference type="RefSeq" id="YP_010055076.1">
    <property type="nucleotide sequence ID" value="NC_054661.1"/>
</dbReference>
<feature type="domain" description="DUF7298" evidence="1">
    <location>
        <begin position="1"/>
        <end position="170"/>
    </location>
</feature>
<gene>
    <name evidence="2" type="primary">24</name>
    <name evidence="2" type="ORF">SEA_HANK144_24</name>
</gene>
<protein>
    <recommendedName>
        <fullName evidence="1">DUF7298 domain-containing protein</fullName>
    </recommendedName>
</protein>
<reference evidence="2 3" key="1">
    <citation type="submission" date="2018-07" db="EMBL/GenBank/DDBJ databases">
        <authorList>
            <person name="Amani N.Z."/>
            <person name="Ambroziak M.E."/>
            <person name="Biju A."/>
            <person name="Bushnell W."/>
            <person name="Calia C.N."/>
            <person name="Chen Y.J."/>
            <person name="Hill L.T."/>
            <person name="Karpinska S."/>
            <person name="Martinez K.C."/>
            <person name="Medwid J.R."/>
            <person name="Nguyen C."/>
            <person name="Oliver A."/>
            <person name="Pham J.P."/>
            <person name="Ramsey M.R."/>
            <person name="Ravi S."/>
            <person name="Sardina J.R."/>
            <person name="Senecal S.L."/>
            <person name="Sheen J."/>
            <person name="Shende N.V."/>
            <person name="Shi C.Y."/>
            <person name="Stuart L.C."/>
            <person name="Vu L."/>
            <person name="Wang L.Q."/>
            <person name="West L.J."/>
            <person name="Westgaard A.C."/>
            <person name="Liu R.B."/>
            <person name="Pierce E.C."/>
            <person name="Mohan S."/>
            <person name="Pogliano J."/>
            <person name="Delesalle V.A."/>
            <person name="Garlena R.A."/>
            <person name="Russell D.A."/>
            <person name="Pope W.H."/>
            <person name="Jacobs-Sera D."/>
            <person name="Hatfull G.F."/>
        </authorList>
    </citation>
    <scope>NUCLEOTIDE SEQUENCE [LARGE SCALE GENOMIC DNA]</scope>
</reference>
<dbReference type="Proteomes" id="UP000264086">
    <property type="component" value="Segment"/>
</dbReference>